<dbReference type="InterPro" id="IPR032675">
    <property type="entry name" value="LRR_dom_sf"/>
</dbReference>
<dbReference type="InterPro" id="IPR027038">
    <property type="entry name" value="RanGap"/>
</dbReference>
<feature type="compositionally biased region" description="Polar residues" evidence="4">
    <location>
        <begin position="129"/>
        <end position="156"/>
    </location>
</feature>
<dbReference type="PANTHER" id="PTHR24113:SF12">
    <property type="entry name" value="RAN GTPASE-ACTIVATING PROTEIN 1"/>
    <property type="match status" value="1"/>
</dbReference>
<feature type="region of interest" description="Disordered" evidence="4">
    <location>
        <begin position="252"/>
        <end position="405"/>
    </location>
</feature>
<gene>
    <name evidence="5" type="ORF">K491DRAFT_699155</name>
</gene>
<evidence type="ECO:0000256" key="1">
    <source>
        <dbReference type="ARBA" id="ARBA00022468"/>
    </source>
</evidence>
<dbReference type="GO" id="GO:0005634">
    <property type="term" value="C:nucleus"/>
    <property type="evidence" value="ECO:0007669"/>
    <property type="project" value="TreeGrafter"/>
</dbReference>
<feature type="compositionally biased region" description="Polar residues" evidence="4">
    <location>
        <begin position="1204"/>
        <end position="1213"/>
    </location>
</feature>
<dbReference type="OrthoDB" id="8436363at2759"/>
<organism evidence="5 6">
    <name type="scientific">Lophiostoma macrostomum CBS 122681</name>
    <dbReference type="NCBI Taxonomy" id="1314788"/>
    <lineage>
        <taxon>Eukaryota</taxon>
        <taxon>Fungi</taxon>
        <taxon>Dikarya</taxon>
        <taxon>Ascomycota</taxon>
        <taxon>Pezizomycotina</taxon>
        <taxon>Dothideomycetes</taxon>
        <taxon>Pleosporomycetidae</taxon>
        <taxon>Pleosporales</taxon>
        <taxon>Lophiostomataceae</taxon>
        <taxon>Lophiostoma</taxon>
    </lineage>
</organism>
<dbReference type="Proteomes" id="UP000799324">
    <property type="component" value="Unassembled WGS sequence"/>
</dbReference>
<dbReference type="GO" id="GO:0006913">
    <property type="term" value="P:nucleocytoplasmic transport"/>
    <property type="evidence" value="ECO:0007669"/>
    <property type="project" value="TreeGrafter"/>
</dbReference>
<feature type="compositionally biased region" description="Basic and acidic residues" evidence="4">
    <location>
        <begin position="252"/>
        <end position="261"/>
    </location>
</feature>
<feature type="compositionally biased region" description="Polar residues" evidence="4">
    <location>
        <begin position="379"/>
        <end position="395"/>
    </location>
</feature>
<feature type="region of interest" description="Disordered" evidence="4">
    <location>
        <begin position="1003"/>
        <end position="1059"/>
    </location>
</feature>
<keyword evidence="6" id="KW-1185">Reference proteome</keyword>
<feature type="compositionally biased region" description="Low complexity" evidence="4">
    <location>
        <begin position="111"/>
        <end position="128"/>
    </location>
</feature>
<evidence type="ECO:0000313" key="5">
    <source>
        <dbReference type="EMBL" id="KAF2648127.1"/>
    </source>
</evidence>
<dbReference type="PANTHER" id="PTHR24113">
    <property type="entry name" value="RAN GTPASE-ACTIVATING PROTEIN 1"/>
    <property type="match status" value="1"/>
</dbReference>
<feature type="compositionally biased region" description="Pro residues" evidence="4">
    <location>
        <begin position="71"/>
        <end position="81"/>
    </location>
</feature>
<accession>A0A6A6SMD6</accession>
<dbReference type="Gene3D" id="3.80.10.10">
    <property type="entry name" value="Ribonuclease Inhibitor"/>
    <property type="match status" value="1"/>
</dbReference>
<dbReference type="GO" id="GO:0031267">
    <property type="term" value="F:small GTPase binding"/>
    <property type="evidence" value="ECO:0007669"/>
    <property type="project" value="TreeGrafter"/>
</dbReference>
<keyword evidence="3" id="KW-0677">Repeat</keyword>
<dbReference type="SUPFAM" id="SSF52047">
    <property type="entry name" value="RNI-like"/>
    <property type="match status" value="1"/>
</dbReference>
<name>A0A6A6SMD6_9PLEO</name>
<dbReference type="GO" id="GO:0048471">
    <property type="term" value="C:perinuclear region of cytoplasm"/>
    <property type="evidence" value="ECO:0007669"/>
    <property type="project" value="TreeGrafter"/>
</dbReference>
<dbReference type="GO" id="GO:0005829">
    <property type="term" value="C:cytosol"/>
    <property type="evidence" value="ECO:0007669"/>
    <property type="project" value="TreeGrafter"/>
</dbReference>
<dbReference type="GO" id="GO:0005096">
    <property type="term" value="F:GTPase activator activity"/>
    <property type="evidence" value="ECO:0007669"/>
    <property type="project" value="UniProtKB-KW"/>
</dbReference>
<feature type="region of interest" description="Disordered" evidence="4">
    <location>
        <begin position="928"/>
        <end position="947"/>
    </location>
</feature>
<proteinExistence type="predicted"/>
<evidence type="ECO:0000313" key="6">
    <source>
        <dbReference type="Proteomes" id="UP000799324"/>
    </source>
</evidence>
<feature type="region of interest" description="Disordered" evidence="4">
    <location>
        <begin position="1204"/>
        <end position="1224"/>
    </location>
</feature>
<evidence type="ECO:0000256" key="3">
    <source>
        <dbReference type="ARBA" id="ARBA00022737"/>
    </source>
</evidence>
<feature type="compositionally biased region" description="Basic and acidic residues" evidence="4">
    <location>
        <begin position="269"/>
        <end position="292"/>
    </location>
</feature>
<feature type="region of interest" description="Disordered" evidence="4">
    <location>
        <begin position="15"/>
        <end position="175"/>
    </location>
</feature>
<protein>
    <submittedName>
        <fullName evidence="5">RNI-like protein</fullName>
    </submittedName>
</protein>
<keyword evidence="2" id="KW-0433">Leucine-rich repeat</keyword>
<feature type="compositionally biased region" description="Low complexity" evidence="4">
    <location>
        <begin position="1013"/>
        <end position="1038"/>
    </location>
</feature>
<evidence type="ECO:0000256" key="2">
    <source>
        <dbReference type="ARBA" id="ARBA00022614"/>
    </source>
</evidence>
<reference evidence="5" key="1">
    <citation type="journal article" date="2020" name="Stud. Mycol.">
        <title>101 Dothideomycetes genomes: a test case for predicting lifestyles and emergence of pathogens.</title>
        <authorList>
            <person name="Haridas S."/>
            <person name="Albert R."/>
            <person name="Binder M."/>
            <person name="Bloem J."/>
            <person name="Labutti K."/>
            <person name="Salamov A."/>
            <person name="Andreopoulos B."/>
            <person name="Baker S."/>
            <person name="Barry K."/>
            <person name="Bills G."/>
            <person name="Bluhm B."/>
            <person name="Cannon C."/>
            <person name="Castanera R."/>
            <person name="Culley D."/>
            <person name="Daum C."/>
            <person name="Ezra D."/>
            <person name="Gonzalez J."/>
            <person name="Henrissat B."/>
            <person name="Kuo A."/>
            <person name="Liang C."/>
            <person name="Lipzen A."/>
            <person name="Lutzoni F."/>
            <person name="Magnuson J."/>
            <person name="Mondo S."/>
            <person name="Nolan M."/>
            <person name="Ohm R."/>
            <person name="Pangilinan J."/>
            <person name="Park H.-J."/>
            <person name="Ramirez L."/>
            <person name="Alfaro M."/>
            <person name="Sun H."/>
            <person name="Tritt A."/>
            <person name="Yoshinaga Y."/>
            <person name="Zwiers L.-H."/>
            <person name="Turgeon B."/>
            <person name="Goodwin S."/>
            <person name="Spatafora J."/>
            <person name="Crous P."/>
            <person name="Grigoriev I."/>
        </authorList>
    </citation>
    <scope>NUCLEOTIDE SEQUENCE</scope>
    <source>
        <strain evidence="5">CBS 122681</strain>
    </source>
</reference>
<keyword evidence="1" id="KW-0343">GTPase activation</keyword>
<evidence type="ECO:0000256" key="4">
    <source>
        <dbReference type="SAM" id="MobiDB-lite"/>
    </source>
</evidence>
<feature type="compositionally biased region" description="Polar residues" evidence="4">
    <location>
        <begin position="92"/>
        <end position="107"/>
    </location>
</feature>
<sequence>MEDIHGVDVSWLHHANRDHHHRHQEPSSPGLSRDALPKTSANGGLPPPRTHQERKPPTTAPAVQEPSAPTQQPPVTPPVLKTPPRRPALLSRASTDKSGTSPGSDTKTSSRRNSWISSISNKFSSQNSPAQTTHAQAQGSPATPNGVHGTTSSANGALNGIQAATGGSQNGPEPYVPQPPKGSFISNALRRLSSGTQVGTTGKVHPQGGVCPRKVMNIDRNRDRCLVPELDQNKLRRVAFCVDVEIAGGPRYKDDVNCDEKKKKRKERKLKEKGEGEALKHPESTATEKEHNGVVTVTEAGINGIQEKEAVGTETDPNPEGTVLDDDKKDTSRKKEKKKRSEAERKERKEKKRRKAEENGSIPLELTRYDDDEDGESTGGISDQASVAPQTPTPRSQDRPTTDPLRIYRRCCQLRETPILKRISDQLSSPKACSVVTPGVVTFLDLTGSRMQLADVVTLSDWLAVVPVKKLFLEDADLTDEKVRVVLAGLLAAKVPEAPKRRAASEKGGQDGHAHVEERSGYVMKLVLKNNPKIGSEGWRHISLFLYMCKSIRAIDLSMIPFPKGAPQLSPQTTNTSQTSTASKPASLKEIADVFSKAVSERLGGSRLEELAMSECYLTASTIRKIVDGAVISGVKRMGLAGNDIDEDGFEHVLHYIRSGVCQGIDLGGNDVQKWIGRLAECLTPECPLWALCLQDTGLTAASLKILFPALARLPSILFLDFSHNQALFSHQNSLCLLRKYFTQMKGLKRIHLADVSMSPEQAIGLAEILPECPNLAHINILQNPQIGAVALATDESTQEEAAALYASLMVAAKISHTLIAVDVDVPGPESSEVVKALAKQVVAYCLRNMETFSEIPELKPENKPPQKEVDMPDVLWHLVGHSEGVKGNHDSDPPAPDDDYIVGGTGVVKALSYCLLQKATDVRRQSVPTSGVVTPRTRTDDVDAGKAKKMSTNLLDSARNIRSRLQPALVREARAGNDMGYRRLLFLDQTLQGMIQRFEDEYPETRPTNIDTASTHSSTPSSSPPTSSIPTLSPATADLLNQDSDEDEPKEIRSRHNSDVSLAARALSLEEGRLHRLGHKVRTEIMNASRPSSAHSDRANMSGTMDMHNLPEHLVALREKYLAYSGEDLRQMAEGVGWEKAFDAMVDNAAQLKQLQQENPEEFARFRETQIAALKNRKIDPTDGPQMDNEEFERFQEASIKALSNMQPTNGYRGNKDDFAVDD</sequence>
<dbReference type="EMBL" id="MU004556">
    <property type="protein sequence ID" value="KAF2648127.1"/>
    <property type="molecule type" value="Genomic_DNA"/>
</dbReference>
<feature type="compositionally biased region" description="Basic and acidic residues" evidence="4">
    <location>
        <begin position="1215"/>
        <end position="1224"/>
    </location>
</feature>
<feature type="compositionally biased region" description="Basic and acidic residues" evidence="4">
    <location>
        <begin position="938"/>
        <end position="947"/>
    </location>
</feature>
<dbReference type="AlphaFoldDB" id="A0A6A6SMD6"/>